<dbReference type="OrthoDB" id="362878at2"/>
<dbReference type="AlphaFoldDB" id="F5YGL1"/>
<reference evidence="2 3" key="2">
    <citation type="journal article" date="2011" name="ISME J.">
        <title>RNA-seq reveals cooperative metabolic interactions between two termite-gut spirochete species in co-culture.</title>
        <authorList>
            <person name="Rosenthal A.Z."/>
            <person name="Matson E.G."/>
            <person name="Eldar A."/>
            <person name="Leadbetter J.R."/>
        </authorList>
    </citation>
    <scope>NUCLEOTIDE SEQUENCE [LARGE SCALE GENOMIC DNA]</scope>
    <source>
        <strain evidence="3">ATCC BAA-887 / DSM 12427 / ZAS-2</strain>
    </source>
</reference>
<name>F5YGL1_TREPZ</name>
<organism evidence="2 3">
    <name type="scientific">Treponema primitia (strain ATCC BAA-887 / DSM 12427 / ZAS-2)</name>
    <dbReference type="NCBI Taxonomy" id="545694"/>
    <lineage>
        <taxon>Bacteria</taxon>
        <taxon>Pseudomonadati</taxon>
        <taxon>Spirochaetota</taxon>
        <taxon>Spirochaetia</taxon>
        <taxon>Spirochaetales</taxon>
        <taxon>Treponemataceae</taxon>
        <taxon>Treponema</taxon>
    </lineage>
</organism>
<evidence type="ECO:0000256" key="1">
    <source>
        <dbReference type="SAM" id="Phobius"/>
    </source>
</evidence>
<dbReference type="SUPFAM" id="SSF48452">
    <property type="entry name" value="TPR-like"/>
    <property type="match status" value="1"/>
</dbReference>
<accession>F5YGL1</accession>
<dbReference type="InterPro" id="IPR011990">
    <property type="entry name" value="TPR-like_helical_dom_sf"/>
</dbReference>
<sequence length="248" mass="28042">MKVKKEMVVGIIVIILIATGLFTYIGRQRSKGRDALAREIISFNPQNGPPETIEGLRTAIRAYETKIQQHVKDAAQTGVYWKILANRLQDKGLHGEALDALERAIYYKPTDASLFYQVGISAGVMAKSALDFNGAPGEARERYYALAEEGHLRALSLDERYVKPMYGLAVLYVFELNRPREAIPYLQKNLAISPDTDAMFVLARAYVMTESFTEAVKVYEDIVSFTKDPDKRNEAQVNRQLVLDRLYE</sequence>
<dbReference type="eggNOG" id="COG0457">
    <property type="taxonomic scope" value="Bacteria"/>
</dbReference>
<dbReference type="HOGENOM" id="CLU_075574_0_0_12"/>
<evidence type="ECO:0000313" key="3">
    <source>
        <dbReference type="Proteomes" id="UP000009223"/>
    </source>
</evidence>
<dbReference type="Proteomes" id="UP000009223">
    <property type="component" value="Chromosome"/>
</dbReference>
<proteinExistence type="predicted"/>
<gene>
    <name evidence="2" type="ordered locus">TREPR_2567</name>
</gene>
<dbReference type="KEGG" id="tpi:TREPR_2567"/>
<evidence type="ECO:0000313" key="2">
    <source>
        <dbReference type="EMBL" id="AEF83841.1"/>
    </source>
</evidence>
<keyword evidence="1" id="KW-0812">Transmembrane</keyword>
<reference evidence="3" key="1">
    <citation type="submission" date="2009-12" db="EMBL/GenBank/DDBJ databases">
        <title>Complete sequence of Treponema primitia strain ZAS-2.</title>
        <authorList>
            <person name="Tetu S.G."/>
            <person name="Matson E."/>
            <person name="Ren Q."/>
            <person name="Seshadri R."/>
            <person name="Elbourne L."/>
            <person name="Hassan K.A."/>
            <person name="Durkin A."/>
            <person name="Radune D."/>
            <person name="Mohamoud Y."/>
            <person name="Shay R."/>
            <person name="Jin S."/>
            <person name="Zhang X."/>
            <person name="Lucey K."/>
            <person name="Ballor N.R."/>
            <person name="Ottesen E."/>
            <person name="Rosenthal R."/>
            <person name="Allen A."/>
            <person name="Leadbetter J.R."/>
            <person name="Paulsen I.T."/>
        </authorList>
    </citation>
    <scope>NUCLEOTIDE SEQUENCE [LARGE SCALE GENOMIC DNA]</scope>
    <source>
        <strain evidence="3">ATCC BAA-887 / DSM 12427 / ZAS-2</strain>
    </source>
</reference>
<dbReference type="STRING" id="545694.TREPR_2567"/>
<keyword evidence="3" id="KW-1185">Reference proteome</keyword>
<feature type="transmembrane region" description="Helical" evidence="1">
    <location>
        <begin position="7"/>
        <end position="26"/>
    </location>
</feature>
<dbReference type="Gene3D" id="1.25.40.10">
    <property type="entry name" value="Tetratricopeptide repeat domain"/>
    <property type="match status" value="1"/>
</dbReference>
<dbReference type="EMBL" id="CP001843">
    <property type="protein sequence ID" value="AEF83841.1"/>
    <property type="molecule type" value="Genomic_DNA"/>
</dbReference>
<protein>
    <submittedName>
        <fullName evidence="2">Tetratricopeptide repeat protein</fullName>
    </submittedName>
</protein>
<dbReference type="RefSeq" id="WP_015707645.1">
    <property type="nucleotide sequence ID" value="NC_015578.1"/>
</dbReference>
<keyword evidence="1" id="KW-0472">Membrane</keyword>
<keyword evidence="1" id="KW-1133">Transmembrane helix</keyword>